<reference evidence="3" key="1">
    <citation type="journal article" date="2020" name="ISME J.">
        <title>Gammaproteobacteria mediating utilization of methyl-, sulfur- and petroleum organic compounds in deep ocean hydrothermal plumes.</title>
        <authorList>
            <person name="Zhou Z."/>
            <person name="Liu Y."/>
            <person name="Pan J."/>
            <person name="Cron B.R."/>
            <person name="Toner B.M."/>
            <person name="Anantharaman K."/>
            <person name="Breier J.A."/>
            <person name="Dick G.J."/>
            <person name="Li M."/>
        </authorList>
    </citation>
    <scope>NUCLEOTIDE SEQUENCE</scope>
    <source>
        <strain evidence="3">SZUA-1435</strain>
    </source>
</reference>
<evidence type="ECO:0000259" key="2">
    <source>
        <dbReference type="Pfam" id="PF01882"/>
    </source>
</evidence>
<keyword evidence="1" id="KW-0812">Transmembrane</keyword>
<feature type="transmembrane region" description="Helical" evidence="1">
    <location>
        <begin position="45"/>
        <end position="63"/>
    </location>
</feature>
<gene>
    <name evidence="3" type="ORF">EYH02_00205</name>
</gene>
<feature type="transmembrane region" description="Helical" evidence="1">
    <location>
        <begin position="20"/>
        <end position="39"/>
    </location>
</feature>
<evidence type="ECO:0000313" key="4">
    <source>
        <dbReference type="Proteomes" id="UP000605805"/>
    </source>
</evidence>
<dbReference type="AlphaFoldDB" id="A0A833DUI1"/>
<proteinExistence type="predicted"/>
<name>A0A833DUI1_9CREN</name>
<evidence type="ECO:0000256" key="1">
    <source>
        <dbReference type="SAM" id="Phobius"/>
    </source>
</evidence>
<protein>
    <submittedName>
        <fullName evidence="3">DUF58 domain-containing protein</fullName>
    </submittedName>
</protein>
<organism evidence="3 4">
    <name type="scientific">Ignisphaera aggregans</name>
    <dbReference type="NCBI Taxonomy" id="334771"/>
    <lineage>
        <taxon>Archaea</taxon>
        <taxon>Thermoproteota</taxon>
        <taxon>Thermoprotei</taxon>
        <taxon>Desulfurococcales</taxon>
        <taxon>Desulfurococcaceae</taxon>
        <taxon>Ignisphaera</taxon>
    </lineage>
</organism>
<comment type="caution">
    <text evidence="3">The sequence shown here is derived from an EMBL/GenBank/DDBJ whole genome shotgun (WGS) entry which is preliminary data.</text>
</comment>
<dbReference type="EMBL" id="DQTV01000006">
    <property type="protein sequence ID" value="HIP56485.1"/>
    <property type="molecule type" value="Genomic_DNA"/>
</dbReference>
<accession>A0A833DUI1</accession>
<dbReference type="Proteomes" id="UP000605805">
    <property type="component" value="Unassembled WGS sequence"/>
</dbReference>
<dbReference type="PANTHER" id="PTHR34351:SF1">
    <property type="entry name" value="SLR1927 PROTEIN"/>
    <property type="match status" value="1"/>
</dbReference>
<dbReference type="PANTHER" id="PTHR34351">
    <property type="entry name" value="SLR1927 PROTEIN-RELATED"/>
    <property type="match status" value="1"/>
</dbReference>
<keyword evidence="1" id="KW-1133">Transmembrane helix</keyword>
<evidence type="ECO:0000313" key="3">
    <source>
        <dbReference type="EMBL" id="HIP56485.1"/>
    </source>
</evidence>
<sequence>MSVSEVSAVHVVATHRVVSLMLLAVALIVLSMVIGGPYLYPGVAIFMLLAVMRGYVALATLALSRASVGTEVSGRVEGERIEVRFVIENRSLIPIAIAELALTYSEFLKLVEGVRAAIAIIPSRGCVEYRAVFAGRVGRHRVGPIKAVVRDPLGLYRSKEIEIGHAVELRILPRVSEATVRRLLVHTRSTGLTRLRKPGPGIEFHSVREYRPGDDIRRVDWKHYAATQRLMIKDMERSLSKHPIPTRCDTPHVPRTIRYNTF</sequence>
<dbReference type="InterPro" id="IPR002881">
    <property type="entry name" value="DUF58"/>
</dbReference>
<keyword evidence="1" id="KW-0472">Membrane</keyword>
<feature type="domain" description="DUF58" evidence="2">
    <location>
        <begin position="206"/>
        <end position="238"/>
    </location>
</feature>
<dbReference type="Pfam" id="PF01882">
    <property type="entry name" value="DUF58"/>
    <property type="match status" value="1"/>
</dbReference>